<comment type="caution">
    <text evidence="1">The sequence shown here is derived from an EMBL/GenBank/DDBJ whole genome shotgun (WGS) entry which is preliminary data.</text>
</comment>
<reference evidence="2" key="1">
    <citation type="journal article" date="2019" name="Int. J. Syst. Evol. Microbiol.">
        <title>The Global Catalogue of Microorganisms (GCM) 10K type strain sequencing project: providing services to taxonomists for standard genome sequencing and annotation.</title>
        <authorList>
            <consortium name="The Broad Institute Genomics Platform"/>
            <consortium name="The Broad Institute Genome Sequencing Center for Infectious Disease"/>
            <person name="Wu L."/>
            <person name="Ma J."/>
        </authorList>
    </citation>
    <scope>NUCLEOTIDE SEQUENCE [LARGE SCALE GENOMIC DNA]</scope>
    <source>
        <strain evidence="2">CECT 7069</strain>
    </source>
</reference>
<name>A0ABT8BMN0_9HYPH</name>
<evidence type="ECO:0000313" key="2">
    <source>
        <dbReference type="Proteomes" id="UP001224644"/>
    </source>
</evidence>
<dbReference type="EMBL" id="JAUFPX010000017">
    <property type="protein sequence ID" value="MDN3592479.1"/>
    <property type="molecule type" value="Genomic_DNA"/>
</dbReference>
<gene>
    <name evidence="1" type="ORF">QWZ12_17950</name>
</gene>
<protein>
    <submittedName>
        <fullName evidence="1">Uncharacterized protein</fullName>
    </submittedName>
</protein>
<sequence>MPREPLIIGEMIHHTPEGDIAEPMALATQRREAKRGKYTFLVVQCPLCGELHEHSDGDGSRVPHCAGRKPFSGEYYVIGADQHAVPATTPYPKLKKPLKRAA</sequence>
<accession>A0ABT8BMN0</accession>
<proteinExistence type="predicted"/>
<keyword evidence="2" id="KW-1185">Reference proteome</keyword>
<evidence type="ECO:0000313" key="1">
    <source>
        <dbReference type="EMBL" id="MDN3592479.1"/>
    </source>
</evidence>
<dbReference type="Proteomes" id="UP001224644">
    <property type="component" value="Unassembled WGS sequence"/>
</dbReference>
<dbReference type="RefSeq" id="WP_238228166.1">
    <property type="nucleotide sequence ID" value="NZ_BPQD01000041.1"/>
</dbReference>
<organism evidence="1 2">
    <name type="scientific">Methylobacterium adhaesivum</name>
    <dbReference type="NCBI Taxonomy" id="333297"/>
    <lineage>
        <taxon>Bacteria</taxon>
        <taxon>Pseudomonadati</taxon>
        <taxon>Pseudomonadota</taxon>
        <taxon>Alphaproteobacteria</taxon>
        <taxon>Hyphomicrobiales</taxon>
        <taxon>Methylobacteriaceae</taxon>
        <taxon>Methylobacterium</taxon>
    </lineage>
</organism>